<dbReference type="Proteomes" id="UP000283745">
    <property type="component" value="Unassembled WGS sequence"/>
</dbReference>
<keyword evidence="2" id="KW-0436">Ligase</keyword>
<comment type="caution">
    <text evidence="3">The sequence shown here is derived from an EMBL/GenBank/DDBJ whole genome shotgun (WGS) entry which is preliminary data.</text>
</comment>
<dbReference type="AlphaFoldDB" id="A0A414J329"/>
<dbReference type="EC" id="6.3.4.-" evidence="2"/>
<feature type="binding site" evidence="2">
    <location>
        <position position="206"/>
    </location>
    <ligand>
        <name>ATP</name>
        <dbReference type="ChEBI" id="CHEBI:30616"/>
    </ligand>
</feature>
<feature type="binding site" evidence="2">
    <location>
        <begin position="7"/>
        <end position="20"/>
    </location>
    <ligand>
        <name>ATP</name>
        <dbReference type="ChEBI" id="CHEBI:30616"/>
    </ligand>
</feature>
<accession>A0A414J329</accession>
<keyword evidence="2" id="KW-0694">RNA-binding</keyword>
<dbReference type="InterPro" id="IPR014729">
    <property type="entry name" value="Rossmann-like_a/b/a_fold"/>
</dbReference>
<comment type="catalytic activity">
    <reaction evidence="2">
        <text>cytidine(34) in elongator tRNA(Met) + acetate + ATP = N(4)-acetylcytidine(34) in elongator tRNA(Met) + AMP + diphosphate</text>
        <dbReference type="Rhea" id="RHEA:58144"/>
        <dbReference type="Rhea" id="RHEA-COMP:10693"/>
        <dbReference type="Rhea" id="RHEA-COMP:10694"/>
        <dbReference type="ChEBI" id="CHEBI:30089"/>
        <dbReference type="ChEBI" id="CHEBI:30616"/>
        <dbReference type="ChEBI" id="CHEBI:33019"/>
        <dbReference type="ChEBI" id="CHEBI:74900"/>
        <dbReference type="ChEBI" id="CHEBI:82748"/>
        <dbReference type="ChEBI" id="CHEBI:456215"/>
    </reaction>
</comment>
<comment type="subcellular location">
    <subcellularLocation>
        <location evidence="2">Cytoplasm</location>
    </subcellularLocation>
</comment>
<dbReference type="RefSeq" id="WP_118050536.1">
    <property type="nucleotide sequence ID" value="NZ_CABJFK010000010.1"/>
</dbReference>
<keyword evidence="2" id="KW-0547">Nucleotide-binding</keyword>
<dbReference type="GO" id="GO:0005737">
    <property type="term" value="C:cytoplasm"/>
    <property type="evidence" value="ECO:0007669"/>
    <property type="project" value="UniProtKB-SubCell"/>
</dbReference>
<dbReference type="PANTHER" id="PTHR37825">
    <property type="entry name" value="TRNA(MET) CYTIDINE ACETATE LIGASE"/>
    <property type="match status" value="1"/>
</dbReference>
<dbReference type="Gene3D" id="3.40.50.620">
    <property type="entry name" value="HUPs"/>
    <property type="match status" value="1"/>
</dbReference>
<keyword evidence="2" id="KW-0067">ATP-binding</keyword>
<dbReference type="InterPro" id="IPR008513">
    <property type="entry name" value="tRNA(Met)_cyd_acetate_ligase"/>
</dbReference>
<keyword evidence="3" id="KW-0808">Transferase</keyword>
<evidence type="ECO:0000256" key="2">
    <source>
        <dbReference type="HAMAP-Rule" id="MF_01539"/>
    </source>
</evidence>
<dbReference type="EMBL" id="QSKF01000010">
    <property type="protein sequence ID" value="RHE38835.1"/>
    <property type="molecule type" value="Genomic_DNA"/>
</dbReference>
<dbReference type="GO" id="GO:0000049">
    <property type="term" value="F:tRNA binding"/>
    <property type="evidence" value="ECO:0007669"/>
    <property type="project" value="UniProtKB-KW"/>
</dbReference>
<proteinExistence type="inferred from homology"/>
<evidence type="ECO:0000313" key="3">
    <source>
        <dbReference type="EMBL" id="RHE38835.1"/>
    </source>
</evidence>
<feature type="binding site" evidence="2">
    <location>
        <position position="102"/>
    </location>
    <ligand>
        <name>ATP</name>
        <dbReference type="ChEBI" id="CHEBI:30616"/>
    </ligand>
</feature>
<protein>
    <recommendedName>
        <fullName evidence="2">tRNA(Met) cytidine acetate ligase</fullName>
        <ecNumber evidence="2">6.3.4.-</ecNumber>
    </recommendedName>
</protein>
<name>A0A414J329_9FIRM</name>
<comment type="caution">
    <text evidence="2">Lacks conserved residue(s) required for the propagation of feature annotation.</text>
</comment>
<dbReference type="SUPFAM" id="SSF52374">
    <property type="entry name" value="Nucleotidylyl transferase"/>
    <property type="match status" value="1"/>
</dbReference>
<keyword evidence="1 2" id="KW-0819">tRNA processing</keyword>
<dbReference type="GO" id="GO:0016740">
    <property type="term" value="F:transferase activity"/>
    <property type="evidence" value="ECO:0007669"/>
    <property type="project" value="UniProtKB-KW"/>
</dbReference>
<reference evidence="3 4" key="1">
    <citation type="submission" date="2018-08" db="EMBL/GenBank/DDBJ databases">
        <title>A genome reference for cultivated species of the human gut microbiota.</title>
        <authorList>
            <person name="Zou Y."/>
            <person name="Xue W."/>
            <person name="Luo G."/>
        </authorList>
    </citation>
    <scope>NUCLEOTIDE SEQUENCE [LARGE SCALE GENOMIC DNA]</scope>
    <source>
        <strain evidence="3 4">AM28-23</strain>
    </source>
</reference>
<dbReference type="Pfam" id="PF05636">
    <property type="entry name" value="HIGH_NTase1"/>
    <property type="match status" value="1"/>
</dbReference>
<evidence type="ECO:0000313" key="4">
    <source>
        <dbReference type="Proteomes" id="UP000283745"/>
    </source>
</evidence>
<feature type="binding site" evidence="2">
    <location>
        <position position="181"/>
    </location>
    <ligand>
        <name>ATP</name>
        <dbReference type="ChEBI" id="CHEBI:30616"/>
    </ligand>
</feature>
<organism evidence="3 4">
    <name type="scientific">Blautia obeum</name>
    <dbReference type="NCBI Taxonomy" id="40520"/>
    <lineage>
        <taxon>Bacteria</taxon>
        <taxon>Bacillati</taxon>
        <taxon>Bacillota</taxon>
        <taxon>Clostridia</taxon>
        <taxon>Lachnospirales</taxon>
        <taxon>Lachnospiraceae</taxon>
        <taxon>Blautia</taxon>
    </lineage>
</organism>
<sequence>MKVTGIIAEYNPFHRGHKFQIDYCKKELHSDYVVVVMSGDYVQRGTPALLPKHVRAEMALRCGADLVLEMPVSVSTASAEAFAMGAVSMLDGLHVTDYLCFGSEYGEVSALQELAAVLVSEPEEYRLFLKKFLSAGCSFPAARSQALVEYFKNPHNFTGDTFDGILTPLLNQITQILNSPNNILGIEYCKALNRLKSSLKPVTLKRQGMGYHDTLSAASSAHAVSADISGKNVPFASASAIRELLTSTLTQETIAQVSAQIPDEASAFFVSSLRNNGYLSEEVLDDLLIYRIMYEDAESLSQYLDISGNLAERIINRRNEISGFTQAASLLKTKELTQTRIQRALLHSILQIREAPLLVPYSRVLGFRKESSPLLKEIKKNSAIPVLTKLADADAFLDETGKRLLSETTAASNLYEKLLCKKNGQKFIHEYQKQLVIF</sequence>
<dbReference type="HAMAP" id="MF_01539">
    <property type="entry name" value="TmcAL"/>
    <property type="match status" value="1"/>
</dbReference>
<evidence type="ECO:0000256" key="1">
    <source>
        <dbReference type="ARBA" id="ARBA00022694"/>
    </source>
</evidence>
<dbReference type="GO" id="GO:0005524">
    <property type="term" value="F:ATP binding"/>
    <property type="evidence" value="ECO:0007669"/>
    <property type="project" value="UniProtKB-KW"/>
</dbReference>
<comment type="function">
    <text evidence="2">Catalyzes the formation of N(4)-acetylcytidine (ac(4)C) at the wobble position of elongator tRNA(Met), using acetate and ATP as substrates. First activates an acetate ion to form acetyladenylate (Ac-AMP) and then transfers the acetyl group to tRNA to form ac(4)C34.</text>
</comment>
<dbReference type="GO" id="GO:0006400">
    <property type="term" value="P:tRNA modification"/>
    <property type="evidence" value="ECO:0007669"/>
    <property type="project" value="UniProtKB-UniRule"/>
</dbReference>
<keyword evidence="2" id="KW-0963">Cytoplasm</keyword>
<dbReference type="PANTHER" id="PTHR37825:SF1">
    <property type="entry name" value="TRNA(MET) CYTIDINE ACETATE LIGASE"/>
    <property type="match status" value="1"/>
</dbReference>
<gene>
    <name evidence="2" type="primary">tmcAL</name>
    <name evidence="3" type="ORF">DW740_12560</name>
</gene>
<dbReference type="GO" id="GO:0016879">
    <property type="term" value="F:ligase activity, forming carbon-nitrogen bonds"/>
    <property type="evidence" value="ECO:0007669"/>
    <property type="project" value="UniProtKB-UniRule"/>
</dbReference>
<comment type="similarity">
    <text evidence="2">Belongs to the TmcAL family.</text>
</comment>
<keyword evidence="2" id="KW-0820">tRNA-binding</keyword>